<evidence type="ECO:0000256" key="1">
    <source>
        <dbReference type="SAM" id="MobiDB-lite"/>
    </source>
</evidence>
<dbReference type="VEuPathDB" id="AmoebaDB:ACA1_288520"/>
<dbReference type="KEGG" id="acan:ACA1_288520"/>
<evidence type="ECO:0000313" key="3">
    <source>
        <dbReference type="Proteomes" id="UP000011083"/>
    </source>
</evidence>
<gene>
    <name evidence="2" type="ORF">ACA1_288520</name>
</gene>
<keyword evidence="3" id="KW-1185">Reference proteome</keyword>
<accession>L8HL93</accession>
<dbReference type="InterPro" id="IPR036265">
    <property type="entry name" value="HIT-like_sf"/>
</dbReference>
<dbReference type="RefSeq" id="XP_004367886.1">
    <property type="nucleotide sequence ID" value="XM_004367829.1"/>
</dbReference>
<feature type="region of interest" description="Disordered" evidence="1">
    <location>
        <begin position="320"/>
        <end position="346"/>
    </location>
</feature>
<dbReference type="SUPFAM" id="SSF54197">
    <property type="entry name" value="HIT-like"/>
    <property type="match status" value="1"/>
</dbReference>
<organism evidence="2 3">
    <name type="scientific">Acanthamoeba castellanii (strain ATCC 30010 / Neff)</name>
    <dbReference type="NCBI Taxonomy" id="1257118"/>
    <lineage>
        <taxon>Eukaryota</taxon>
        <taxon>Amoebozoa</taxon>
        <taxon>Discosea</taxon>
        <taxon>Longamoebia</taxon>
        <taxon>Centramoebida</taxon>
        <taxon>Acanthamoebidae</taxon>
        <taxon>Acanthamoeba</taxon>
    </lineage>
</organism>
<dbReference type="GeneID" id="14926174"/>
<dbReference type="OMA" id="AYIPDWR"/>
<name>L8HL93_ACACF</name>
<dbReference type="Proteomes" id="UP000011083">
    <property type="component" value="Unassembled WGS sequence"/>
</dbReference>
<sequence>MEAKDETKTLWEELPHKALDNGPGAFQLADGRIAYLAFAKKDGFPSVDQRAGLTVAPNAGSVEDFVQRHEQEPTLVRQVRNKVRKCAGCGKPNAFTLPHCNGCGLDLSTTAISFTNNVFVGFVYGIEKGPFPLTVSLRYEDEESLVFDDLLALSPCHLNSVPTTAYIPDWRYLLKDPVQGLALIDRLFGRCWQAVEEQFYADEAWHAKILKSGVTLAQLKDHVVAGFNYPPSQYHLHIQFIVPPFLPFQWALYLQAQRAARRTRHHAHRRRRVPLQGQGCGLRRGFPSVLRSLWSQPRGPGPVAATGLWRRGRARRWSGARLSLHLRRRRPRGRHRSRRQGHAGGR</sequence>
<dbReference type="Gene3D" id="3.30.428.10">
    <property type="entry name" value="HIT-like"/>
    <property type="match status" value="1"/>
</dbReference>
<protein>
    <submittedName>
        <fullName evidence="2">Uncharacterized protein</fullName>
    </submittedName>
</protein>
<dbReference type="EMBL" id="KB007805">
    <property type="protein sequence ID" value="ELR25131.1"/>
    <property type="molecule type" value="Genomic_DNA"/>
</dbReference>
<proteinExistence type="predicted"/>
<reference evidence="2 3" key="1">
    <citation type="journal article" date="2013" name="Genome Biol.">
        <title>Genome of Acanthamoeba castellanii highlights extensive lateral gene transfer and early evolution of tyrosine kinase signaling.</title>
        <authorList>
            <person name="Clarke M."/>
            <person name="Lohan A.J."/>
            <person name="Liu B."/>
            <person name="Lagkouvardos I."/>
            <person name="Roy S."/>
            <person name="Zafar N."/>
            <person name="Bertelli C."/>
            <person name="Schilde C."/>
            <person name="Kianianmomeni A."/>
            <person name="Burglin T.R."/>
            <person name="Frech C."/>
            <person name="Turcotte B."/>
            <person name="Kopec K.O."/>
            <person name="Synnott J.M."/>
            <person name="Choo C."/>
            <person name="Paponov I."/>
            <person name="Finkler A."/>
            <person name="Soon Heng Tan C."/>
            <person name="Hutchins A.P."/>
            <person name="Weinmeier T."/>
            <person name="Rattei T."/>
            <person name="Chu J.S."/>
            <person name="Gimenez G."/>
            <person name="Irimia M."/>
            <person name="Rigden D.J."/>
            <person name="Fitzpatrick D.A."/>
            <person name="Lorenzo-Morales J."/>
            <person name="Bateman A."/>
            <person name="Chiu C.H."/>
            <person name="Tang P."/>
            <person name="Hegemann P."/>
            <person name="Fromm H."/>
            <person name="Raoult D."/>
            <person name="Greub G."/>
            <person name="Miranda-Saavedra D."/>
            <person name="Chen N."/>
            <person name="Nash P."/>
            <person name="Ginger M.L."/>
            <person name="Horn M."/>
            <person name="Schaap P."/>
            <person name="Caler L."/>
            <person name="Loftus B."/>
        </authorList>
    </citation>
    <scope>NUCLEOTIDE SEQUENCE [LARGE SCALE GENOMIC DNA]</scope>
    <source>
        <strain evidence="2 3">Neff</strain>
    </source>
</reference>
<dbReference type="OrthoDB" id="276295at2759"/>
<dbReference type="AlphaFoldDB" id="L8HL93"/>
<evidence type="ECO:0000313" key="2">
    <source>
        <dbReference type="EMBL" id="ELR25131.1"/>
    </source>
</evidence>